<dbReference type="Proteomes" id="UP000823821">
    <property type="component" value="Unassembled WGS sequence"/>
</dbReference>
<accession>A0A9D2HN21</accession>
<reference evidence="1" key="2">
    <citation type="submission" date="2021-04" db="EMBL/GenBank/DDBJ databases">
        <authorList>
            <person name="Gilroy R."/>
        </authorList>
    </citation>
    <scope>NUCLEOTIDE SEQUENCE</scope>
    <source>
        <strain evidence="1">5032</strain>
    </source>
</reference>
<dbReference type="Pfam" id="PF11876">
    <property type="entry name" value="TsiV"/>
    <property type="match status" value="1"/>
</dbReference>
<protein>
    <submittedName>
        <fullName evidence="1">DUF3396 domain-containing protein</fullName>
    </submittedName>
</protein>
<gene>
    <name evidence="1" type="ORF">H9784_03715</name>
</gene>
<dbReference type="InterPro" id="IPR021815">
    <property type="entry name" value="TsiV"/>
</dbReference>
<dbReference type="EMBL" id="DWZD01000024">
    <property type="protein sequence ID" value="HJA78668.1"/>
    <property type="molecule type" value="Genomic_DNA"/>
</dbReference>
<dbReference type="AlphaFoldDB" id="A0A9D2HN21"/>
<comment type="caution">
    <text evidence="1">The sequence shown here is derived from an EMBL/GenBank/DDBJ whole genome shotgun (WGS) entry which is preliminary data.</text>
</comment>
<evidence type="ECO:0000313" key="2">
    <source>
        <dbReference type="Proteomes" id="UP000823821"/>
    </source>
</evidence>
<organism evidence="1 2">
    <name type="scientific">Candidatus Desulfovibrio intestinavium</name>
    <dbReference type="NCBI Taxonomy" id="2838534"/>
    <lineage>
        <taxon>Bacteria</taxon>
        <taxon>Pseudomonadati</taxon>
        <taxon>Thermodesulfobacteriota</taxon>
        <taxon>Desulfovibrionia</taxon>
        <taxon>Desulfovibrionales</taxon>
        <taxon>Desulfovibrionaceae</taxon>
        <taxon>Desulfovibrio</taxon>
    </lineage>
</organism>
<evidence type="ECO:0000313" key="1">
    <source>
        <dbReference type="EMBL" id="HJA78668.1"/>
    </source>
</evidence>
<sequence length="369" mass="41651">MSMELDKEHLREALDNFLLISPAFDDLPAGRVALTCTLYFKNAHLPEVQETVCKCAKEYIALIGPEAKSSISGSPARFHLAKNGKVTPPRVSTFRKAQESGRRPEARYCVFSHASGAEFDSLPPKFSLHILLQLKENILPLERTTSLFSAVFAPSFFLLDRNIEEFTALVHKWCDALRPHSGVAGWGISQQWEEMSFISTRDMCVRELLRYPGLDSPVRPLVFASDLDRFENNIASINWLTILCDDLAERIGGEASLRALGEGYPLSRYDGGYIIQAGPEPELGDRDEGDFLPQYGKVHDLLRPLYPPLEELDYLASHVYDINPHTLLVNPSSNSMRNSFFESWMNRYSPDNVIIPPLFRDASPEKDEE</sequence>
<reference evidence="1" key="1">
    <citation type="journal article" date="2021" name="PeerJ">
        <title>Extensive microbial diversity within the chicken gut microbiome revealed by metagenomics and culture.</title>
        <authorList>
            <person name="Gilroy R."/>
            <person name="Ravi A."/>
            <person name="Getino M."/>
            <person name="Pursley I."/>
            <person name="Horton D.L."/>
            <person name="Alikhan N.F."/>
            <person name="Baker D."/>
            <person name="Gharbi K."/>
            <person name="Hall N."/>
            <person name="Watson M."/>
            <person name="Adriaenssens E.M."/>
            <person name="Foster-Nyarko E."/>
            <person name="Jarju S."/>
            <person name="Secka A."/>
            <person name="Antonio M."/>
            <person name="Oren A."/>
            <person name="Chaudhuri R.R."/>
            <person name="La Ragione R."/>
            <person name="Hildebrand F."/>
            <person name="Pallen M.J."/>
        </authorList>
    </citation>
    <scope>NUCLEOTIDE SEQUENCE</scope>
    <source>
        <strain evidence="1">5032</strain>
    </source>
</reference>
<proteinExistence type="predicted"/>
<name>A0A9D2HN21_9BACT</name>